<evidence type="ECO:0008006" key="4">
    <source>
        <dbReference type="Google" id="ProtNLM"/>
    </source>
</evidence>
<evidence type="ECO:0000313" key="3">
    <source>
        <dbReference type="Proteomes" id="UP000198636"/>
    </source>
</evidence>
<reference evidence="2 3" key="1">
    <citation type="submission" date="2016-10" db="EMBL/GenBank/DDBJ databases">
        <authorList>
            <person name="de Groot N.N."/>
        </authorList>
    </citation>
    <scope>NUCLEOTIDE SEQUENCE [LARGE SCALE GENOMIC DNA]</scope>
    <source>
        <strain evidence="2 3">DSM 18978</strain>
    </source>
</reference>
<feature type="transmembrane region" description="Helical" evidence="1">
    <location>
        <begin position="47"/>
        <end position="69"/>
    </location>
</feature>
<name>A0A1G5L0H7_9FIRM</name>
<feature type="transmembrane region" description="Helical" evidence="1">
    <location>
        <begin position="235"/>
        <end position="259"/>
    </location>
</feature>
<keyword evidence="1" id="KW-1133">Transmembrane helix</keyword>
<dbReference type="EMBL" id="FMUS01000035">
    <property type="protein sequence ID" value="SCZ06372.1"/>
    <property type="molecule type" value="Genomic_DNA"/>
</dbReference>
<dbReference type="Proteomes" id="UP000198636">
    <property type="component" value="Unassembled WGS sequence"/>
</dbReference>
<keyword evidence="1" id="KW-0812">Transmembrane</keyword>
<feature type="transmembrane region" description="Helical" evidence="1">
    <location>
        <begin position="20"/>
        <end position="41"/>
    </location>
</feature>
<dbReference type="OrthoDB" id="9816138at2"/>
<feature type="transmembrane region" description="Helical" evidence="1">
    <location>
        <begin position="151"/>
        <end position="181"/>
    </location>
</feature>
<gene>
    <name evidence="2" type="ORF">SAMN03080606_03942</name>
</gene>
<evidence type="ECO:0000313" key="2">
    <source>
        <dbReference type="EMBL" id="SCZ06372.1"/>
    </source>
</evidence>
<protein>
    <recommendedName>
        <fullName evidence="4">ABC-2 family transporter protein</fullName>
    </recommendedName>
</protein>
<keyword evidence="1" id="KW-0472">Membrane</keyword>
<feature type="transmembrane region" description="Helical" evidence="1">
    <location>
        <begin position="193"/>
        <end position="215"/>
    </location>
</feature>
<dbReference type="RefSeq" id="WP_091547122.1">
    <property type="nucleotide sequence ID" value="NZ_FMUS01000035.1"/>
</dbReference>
<dbReference type="AlphaFoldDB" id="A0A1G5L0H7"/>
<keyword evidence="3" id="KW-1185">Reference proteome</keyword>
<accession>A0A1G5L0H7</accession>
<evidence type="ECO:0000256" key="1">
    <source>
        <dbReference type="SAM" id="Phobius"/>
    </source>
</evidence>
<proteinExistence type="predicted"/>
<dbReference type="STRING" id="1120976.SAMN03080606_03942"/>
<organism evidence="2 3">
    <name type="scientific">Alkaliphilus peptidifermentans DSM 18978</name>
    <dbReference type="NCBI Taxonomy" id="1120976"/>
    <lineage>
        <taxon>Bacteria</taxon>
        <taxon>Bacillati</taxon>
        <taxon>Bacillota</taxon>
        <taxon>Clostridia</taxon>
        <taxon>Peptostreptococcales</taxon>
        <taxon>Natronincolaceae</taxon>
        <taxon>Alkaliphilus</taxon>
    </lineage>
</organism>
<sequence length="266" mass="30192">MLKKLLKYEVQATSRIILPLYAALISLAIVNRVISSIPILTWHAPQIISMIIYNMILIGMFIMTFVMMIQRFYKNLLSDEGYLMFTLPIKSWMHIASKLLISMMWMVTSGIVALISIFIIAFDIIITKEFLHASVVFIGDFFRYFGPLSGLFIFEILLVGVVGLASMVLMIYASIAIGHLFNRHKILASVGSYIVLTTISQILFIIMAVISSYLPTPRHLSIANDLHGVEPIIHYVLWFVIIFSGILTSGYFILTNYILSKRLNLE</sequence>
<feature type="transmembrane region" description="Helical" evidence="1">
    <location>
        <begin position="99"/>
        <end position="126"/>
    </location>
</feature>